<evidence type="ECO:0000256" key="1">
    <source>
        <dbReference type="SAM" id="MobiDB-lite"/>
    </source>
</evidence>
<gene>
    <name evidence="2" type="ORF">NRO40_26640</name>
</gene>
<reference evidence="2" key="1">
    <citation type="submission" date="2022-08" db="EMBL/GenBank/DDBJ databases">
        <title>Streptomyces changanensis sp. nov., an actinomycete isolated from soil.</title>
        <authorList>
            <person name="Wu H."/>
            <person name="Han L."/>
        </authorList>
    </citation>
    <scope>NUCLEOTIDE SEQUENCE</scope>
    <source>
        <strain evidence="2">HL-66</strain>
    </source>
</reference>
<name>A0ABY5NDC5_9ACTN</name>
<keyword evidence="3" id="KW-1185">Reference proteome</keyword>
<evidence type="ECO:0000313" key="2">
    <source>
        <dbReference type="EMBL" id="UUS34048.1"/>
    </source>
</evidence>
<dbReference type="EMBL" id="CP102332">
    <property type="protein sequence ID" value="UUS34048.1"/>
    <property type="molecule type" value="Genomic_DNA"/>
</dbReference>
<accession>A0ABY5NDC5</accession>
<protein>
    <submittedName>
        <fullName evidence="2">Uncharacterized protein</fullName>
    </submittedName>
</protein>
<sequence length="63" mass="6751">MCSPSGAASSRRSADPPIRTLEEPDPRVDLDLVREGLREGDRTASPADSFGFGGHDVSPVRTR</sequence>
<evidence type="ECO:0000313" key="3">
    <source>
        <dbReference type="Proteomes" id="UP001060150"/>
    </source>
</evidence>
<organism evidence="2 3">
    <name type="scientific">Streptomyces changanensis</name>
    <dbReference type="NCBI Taxonomy" id="2964669"/>
    <lineage>
        <taxon>Bacteria</taxon>
        <taxon>Bacillati</taxon>
        <taxon>Actinomycetota</taxon>
        <taxon>Actinomycetes</taxon>
        <taxon>Kitasatosporales</taxon>
        <taxon>Streptomycetaceae</taxon>
        <taxon>Streptomyces</taxon>
    </lineage>
</organism>
<feature type="compositionally biased region" description="Basic and acidic residues" evidence="1">
    <location>
        <begin position="20"/>
        <end position="42"/>
    </location>
</feature>
<dbReference type="Proteomes" id="UP001060150">
    <property type="component" value="Chromosome"/>
</dbReference>
<dbReference type="RefSeq" id="WP_157901809.1">
    <property type="nucleotide sequence ID" value="NZ_CP102332.1"/>
</dbReference>
<feature type="compositionally biased region" description="Low complexity" evidence="1">
    <location>
        <begin position="1"/>
        <end position="19"/>
    </location>
</feature>
<proteinExistence type="predicted"/>
<feature type="region of interest" description="Disordered" evidence="1">
    <location>
        <begin position="1"/>
        <end position="63"/>
    </location>
</feature>